<name>A0A1I8INU1_9PLAT</name>
<dbReference type="STRING" id="282301.A0A1I8INU1"/>
<dbReference type="GO" id="GO:0004674">
    <property type="term" value="F:protein serine/threonine kinase activity"/>
    <property type="evidence" value="ECO:0007669"/>
    <property type="project" value="UniProtKB-KW"/>
</dbReference>
<dbReference type="InterPro" id="IPR011009">
    <property type="entry name" value="Kinase-like_dom_sf"/>
</dbReference>
<organism evidence="1 2">
    <name type="scientific">Macrostomum lignano</name>
    <dbReference type="NCBI Taxonomy" id="282301"/>
    <lineage>
        <taxon>Eukaryota</taxon>
        <taxon>Metazoa</taxon>
        <taxon>Spiralia</taxon>
        <taxon>Lophotrochozoa</taxon>
        <taxon>Platyhelminthes</taxon>
        <taxon>Rhabditophora</taxon>
        <taxon>Macrostomorpha</taxon>
        <taxon>Macrostomida</taxon>
        <taxon>Macrostomidae</taxon>
        <taxon>Macrostomum</taxon>
    </lineage>
</organism>
<sequence>TDTAVAAAPVNPVSPEPPCPTIRVKCVCNGQLRRLGSLPRPLLLPELLVKVHQAFGRDCLFYRMPDAMCGIVPVLDQHDLDMVMRISDDHFGRNSLHLLLDPPAGGEAQPALPTATPVNFTQEELLGHGSFGAVYRCVDNDTGCVFSMKVVQLEPSDERGAPKVAAMEAKFQLLRNIKHESVVQYFGCRREPSRLCVFMEFMDGGSVRDFISESGPLREVLARKYTRMVLNGLRFLHGNSIVHCDIKCANILRDSAGSVKIADFSASRQLGNINQSRFPWSDKFANVFYTPPEVFRGAEFDSRADIWSLGATVVEFLTGDPPYHYLDNPASVMYRIVSDRVINFSLPESASQETARFIADCFAAVEERPSAEELLLYPFCAPFCD</sequence>
<dbReference type="InterPro" id="IPR000719">
    <property type="entry name" value="Prot_kinase_dom"/>
</dbReference>
<dbReference type="CDD" id="cd06606">
    <property type="entry name" value="STKc_MAPKKK"/>
    <property type="match status" value="1"/>
</dbReference>
<evidence type="ECO:0000313" key="2">
    <source>
        <dbReference type="WBParaSite" id="maker-uti_cns_0014155-snap-gene-0.3-mRNA-1"/>
    </source>
</evidence>
<dbReference type="PANTHER" id="PTHR11584:SF369">
    <property type="entry name" value="MITOGEN-ACTIVATED PROTEIN KINASE KINASE KINASE 19-RELATED"/>
    <property type="match status" value="1"/>
</dbReference>
<accession>A0A1I8INU1</accession>
<dbReference type="Pfam" id="PF00069">
    <property type="entry name" value="Pkinase"/>
    <property type="match status" value="1"/>
</dbReference>
<dbReference type="PROSITE" id="PS50011">
    <property type="entry name" value="PROTEIN_KINASE_DOM"/>
    <property type="match status" value="1"/>
</dbReference>
<protein>
    <submittedName>
        <fullName evidence="2">Protein kinase domain-containing protein</fullName>
    </submittedName>
</protein>
<dbReference type="PANTHER" id="PTHR11584">
    <property type="entry name" value="SERINE/THREONINE PROTEIN KINASE"/>
    <property type="match status" value="1"/>
</dbReference>
<evidence type="ECO:0000313" key="1">
    <source>
        <dbReference type="Proteomes" id="UP000095280"/>
    </source>
</evidence>
<dbReference type="SUPFAM" id="SSF54277">
    <property type="entry name" value="CAD &amp; PB1 domains"/>
    <property type="match status" value="1"/>
</dbReference>
<dbReference type="Gene3D" id="3.10.20.90">
    <property type="entry name" value="Phosphatidylinositol 3-kinase Catalytic Subunit, Chain A, domain 1"/>
    <property type="match status" value="1"/>
</dbReference>
<dbReference type="WBParaSite" id="maker-uti_cns_0014155-snap-gene-0.3-mRNA-1">
    <property type="protein sequence ID" value="maker-uti_cns_0014155-snap-gene-0.3-mRNA-1"/>
    <property type="gene ID" value="maker-uti_cns_0014155-snap-gene-0.3"/>
</dbReference>
<dbReference type="GO" id="GO:0005524">
    <property type="term" value="F:ATP binding"/>
    <property type="evidence" value="ECO:0007669"/>
    <property type="project" value="UniProtKB-KW"/>
</dbReference>
<dbReference type="SMART" id="SM00220">
    <property type="entry name" value="S_TKc"/>
    <property type="match status" value="1"/>
</dbReference>
<proteinExistence type="predicted"/>
<dbReference type="OrthoDB" id="266718at2759"/>
<dbReference type="Gene3D" id="1.10.510.10">
    <property type="entry name" value="Transferase(Phosphotransferase) domain 1"/>
    <property type="match status" value="1"/>
</dbReference>
<dbReference type="Proteomes" id="UP000095280">
    <property type="component" value="Unplaced"/>
</dbReference>
<dbReference type="SUPFAM" id="SSF56112">
    <property type="entry name" value="Protein kinase-like (PK-like)"/>
    <property type="match status" value="1"/>
</dbReference>
<dbReference type="AlphaFoldDB" id="A0A1I8INU1"/>
<reference evidence="2" key="1">
    <citation type="submission" date="2016-11" db="UniProtKB">
        <authorList>
            <consortium name="WormBaseParasite"/>
        </authorList>
    </citation>
    <scope>IDENTIFICATION</scope>
</reference>
<keyword evidence="1" id="KW-1185">Reference proteome</keyword>